<dbReference type="PROSITE" id="PS00463">
    <property type="entry name" value="ZN2_CY6_FUNGAL_1"/>
    <property type="match status" value="1"/>
</dbReference>
<dbReference type="VEuPathDB" id="FungiDB:M747DRAFT_349995"/>
<dbReference type="GO" id="GO:0000981">
    <property type="term" value="F:DNA-binding transcription factor activity, RNA polymerase II-specific"/>
    <property type="evidence" value="ECO:0007669"/>
    <property type="project" value="InterPro"/>
</dbReference>
<keyword evidence="4" id="KW-0804">Transcription</keyword>
<protein>
    <recommendedName>
        <fullName evidence="7">Zn(2)-C6 fungal-type domain-containing protein</fullName>
    </recommendedName>
</protein>
<dbReference type="GO" id="GO:0009893">
    <property type="term" value="P:positive regulation of metabolic process"/>
    <property type="evidence" value="ECO:0007669"/>
    <property type="project" value="UniProtKB-ARBA"/>
</dbReference>
<evidence type="ECO:0000256" key="3">
    <source>
        <dbReference type="ARBA" id="ARBA00023125"/>
    </source>
</evidence>
<keyword evidence="5" id="KW-0539">Nucleus</keyword>
<dbReference type="Gene3D" id="4.10.240.10">
    <property type="entry name" value="Zn(2)-C6 fungal-type DNA-binding domain"/>
    <property type="match status" value="1"/>
</dbReference>
<evidence type="ECO:0000313" key="8">
    <source>
        <dbReference type="EMBL" id="RDH21370.1"/>
    </source>
</evidence>
<dbReference type="InterPro" id="IPR052780">
    <property type="entry name" value="AAA_Catabolism_Regulators"/>
</dbReference>
<gene>
    <name evidence="8" type="ORF">M747DRAFT_349995</name>
</gene>
<dbReference type="SMART" id="SM00906">
    <property type="entry name" value="Fungal_trans"/>
    <property type="match status" value="1"/>
</dbReference>
<feature type="domain" description="Zn(2)-C6 fungal-type" evidence="7">
    <location>
        <begin position="12"/>
        <end position="48"/>
    </location>
</feature>
<keyword evidence="1" id="KW-0479">Metal-binding</keyword>
<keyword evidence="2" id="KW-0805">Transcription regulation</keyword>
<keyword evidence="3" id="KW-0238">DNA-binding</keyword>
<dbReference type="Proteomes" id="UP000253845">
    <property type="component" value="Unassembled WGS sequence"/>
</dbReference>
<evidence type="ECO:0000256" key="1">
    <source>
        <dbReference type="ARBA" id="ARBA00022723"/>
    </source>
</evidence>
<name>A0A370C5B8_ASPNG</name>
<dbReference type="InterPro" id="IPR001138">
    <property type="entry name" value="Zn2Cys6_DnaBD"/>
</dbReference>
<evidence type="ECO:0000256" key="2">
    <source>
        <dbReference type="ARBA" id="ARBA00023015"/>
    </source>
</evidence>
<dbReference type="Pfam" id="PF00172">
    <property type="entry name" value="Zn_clus"/>
    <property type="match status" value="1"/>
</dbReference>
<evidence type="ECO:0000259" key="7">
    <source>
        <dbReference type="PROSITE" id="PS50048"/>
    </source>
</evidence>
<feature type="region of interest" description="Disordered" evidence="6">
    <location>
        <begin position="628"/>
        <end position="661"/>
    </location>
</feature>
<dbReference type="GO" id="GO:0003677">
    <property type="term" value="F:DNA binding"/>
    <property type="evidence" value="ECO:0007669"/>
    <property type="project" value="UniProtKB-KW"/>
</dbReference>
<dbReference type="GO" id="GO:0008270">
    <property type="term" value="F:zinc ion binding"/>
    <property type="evidence" value="ECO:0007669"/>
    <property type="project" value="InterPro"/>
</dbReference>
<dbReference type="CDD" id="cd12148">
    <property type="entry name" value="fungal_TF_MHR"/>
    <property type="match status" value="1"/>
</dbReference>
<evidence type="ECO:0000256" key="5">
    <source>
        <dbReference type="ARBA" id="ARBA00023242"/>
    </source>
</evidence>
<dbReference type="InterPro" id="IPR007219">
    <property type="entry name" value="XnlR_reg_dom"/>
</dbReference>
<dbReference type="SUPFAM" id="SSF57701">
    <property type="entry name" value="Zn2/Cys6 DNA-binding domain"/>
    <property type="match status" value="1"/>
</dbReference>
<accession>A0A370C5B8</accession>
<evidence type="ECO:0000256" key="6">
    <source>
        <dbReference type="SAM" id="MobiDB-lite"/>
    </source>
</evidence>
<sequence>MTASTGKRSSRACLRCRKRKTRCDLDSIGEPSKPPCASCHDTKSQCILIKSRRGGNFRQHPSKSSTLRRKKTSLPTNTGDSNEPEVEPTGTMSDVTECCSDDEGSVGRQNPRDLLAMELRNPSDALQILALSGQCQSENQAQAQPTNITNSNEQLYTEAQSATASLINGSGGLRGHQTCLTTIFDDYELVKRGLLRPSLVFELLHELATLHESPSVSADRDQISLPLSSILSNRPFPFASLIRHEHHPKIRILSTHGYSHHCVERRPPPFTYPSLLLGSHSMPPGGSTVQGLLLLAEWLPHIQVHETSSKSPKNLFSEDRTAWSLVGLAVRQGYLQRLDQAAFRSFNHSGSKQRTEQDRIVWAYIFIADRQISVRLGQSFWSRGPSLAAKFTADDFPSLQPRPENDNEDYASWLQASMELIQILHNAHAILYSSKDRTLAMVYEGDYARYLDDFRTSATTWRSAWGNLAVSPKIKTTLLIMYEYICLYTNAFSFQAVLTRASRPHRSSTKGQQSERPFADILSKGIMASPDGRYIFDAISAAMSLLKLMNNLDPQHVLCYLPSRYYLYGVYAAVLLHKADRAGALQSEEQHKEVTTSARKFVAVLDKAASTESHICHTYSRMLKQLWGRRQRKKDKHSRSQSNTEMSFGDHDNLSTPPQSFLLAQEPDNQTYMDGAFGDAGSPQQISPLPIENNSSMFPSIEGYFLGSFMPGIADFSTPNFDEYLAQEYPSMNGAGGLQSWDLVDPSVDSHNLDL</sequence>
<dbReference type="GO" id="GO:0005634">
    <property type="term" value="C:nucleus"/>
    <property type="evidence" value="ECO:0007669"/>
    <property type="project" value="TreeGrafter"/>
</dbReference>
<dbReference type="AlphaFoldDB" id="A0A370C5B8"/>
<dbReference type="PROSITE" id="PS50048">
    <property type="entry name" value="ZN2_CY6_FUNGAL_2"/>
    <property type="match status" value="1"/>
</dbReference>
<dbReference type="PANTHER" id="PTHR31644:SF1">
    <property type="entry name" value="ZN(II)2CYS6 TRANSCRIPTION FACTOR (EUROFUNG)"/>
    <property type="match status" value="1"/>
</dbReference>
<organism evidence="8 9">
    <name type="scientific">Aspergillus niger ATCC 13496</name>
    <dbReference type="NCBI Taxonomy" id="1353008"/>
    <lineage>
        <taxon>Eukaryota</taxon>
        <taxon>Fungi</taxon>
        <taxon>Dikarya</taxon>
        <taxon>Ascomycota</taxon>
        <taxon>Pezizomycotina</taxon>
        <taxon>Eurotiomycetes</taxon>
        <taxon>Eurotiomycetidae</taxon>
        <taxon>Eurotiales</taxon>
        <taxon>Aspergillaceae</taxon>
        <taxon>Aspergillus</taxon>
        <taxon>Aspergillus subgen. Circumdati</taxon>
    </lineage>
</organism>
<reference evidence="8 9" key="1">
    <citation type="submission" date="2018-07" db="EMBL/GenBank/DDBJ databases">
        <title>Section-level genome sequencing of Aspergillus section Nigri to investigate inter- and intra-species variation.</title>
        <authorList>
            <consortium name="DOE Joint Genome Institute"/>
            <person name="Vesth T.C."/>
            <person name="Nybo J.L."/>
            <person name="Theobald S."/>
            <person name="Frisvad J.C."/>
            <person name="Larsen T.O."/>
            <person name="Nielsen K.F."/>
            <person name="Hoof J.B."/>
            <person name="Brandl J."/>
            <person name="Salamov A."/>
            <person name="Riley R."/>
            <person name="Gladden J.M."/>
            <person name="Phatale P."/>
            <person name="Nielsen M.T."/>
            <person name="Lyhne E.K."/>
            <person name="Kogle M.E."/>
            <person name="Strasser K."/>
            <person name="McDonnell E."/>
            <person name="Barry K."/>
            <person name="Clum A."/>
            <person name="Chen C."/>
            <person name="Nolan M."/>
            <person name="Sandor L."/>
            <person name="Kuo A."/>
            <person name="Lipzen A."/>
            <person name="Hainaut M."/>
            <person name="Drula E."/>
            <person name="Tsang A."/>
            <person name="Magnuson J.K."/>
            <person name="Henrissat B."/>
            <person name="Wiebenga A."/>
            <person name="Simmons B.A."/>
            <person name="Makela M.R."/>
            <person name="De vries R.P."/>
            <person name="Grigoriev I.V."/>
            <person name="Mortensen U.H."/>
            <person name="Baker S.E."/>
            <person name="Andersen M.R."/>
        </authorList>
    </citation>
    <scope>NUCLEOTIDE SEQUENCE [LARGE SCALE GENOMIC DNA]</scope>
    <source>
        <strain evidence="8 9">ATCC 13496</strain>
    </source>
</reference>
<proteinExistence type="predicted"/>
<dbReference type="PANTHER" id="PTHR31644">
    <property type="entry name" value="TRANSCRIPTIONAL ACTIVATOR ARO80-RELATED"/>
    <property type="match status" value="1"/>
</dbReference>
<evidence type="ECO:0000313" key="9">
    <source>
        <dbReference type="Proteomes" id="UP000253845"/>
    </source>
</evidence>
<dbReference type="CDD" id="cd00067">
    <property type="entry name" value="GAL4"/>
    <property type="match status" value="1"/>
</dbReference>
<dbReference type="GO" id="GO:0006351">
    <property type="term" value="P:DNA-templated transcription"/>
    <property type="evidence" value="ECO:0007669"/>
    <property type="project" value="InterPro"/>
</dbReference>
<feature type="compositionally biased region" description="Basic residues" evidence="6">
    <location>
        <begin position="628"/>
        <end position="639"/>
    </location>
</feature>
<feature type="region of interest" description="Disordered" evidence="6">
    <location>
        <begin position="52"/>
        <end position="93"/>
    </location>
</feature>
<dbReference type="InterPro" id="IPR036864">
    <property type="entry name" value="Zn2-C6_fun-type_DNA-bd_sf"/>
</dbReference>
<evidence type="ECO:0000256" key="4">
    <source>
        <dbReference type="ARBA" id="ARBA00023163"/>
    </source>
</evidence>
<dbReference type="EMBL" id="KZ851911">
    <property type="protein sequence ID" value="RDH21370.1"/>
    <property type="molecule type" value="Genomic_DNA"/>
</dbReference>